<gene>
    <name evidence="3" type="ORF">J2S74_002957</name>
</gene>
<dbReference type="SUPFAM" id="SSF47413">
    <property type="entry name" value="lambda repressor-like DNA-binding domains"/>
    <property type="match status" value="1"/>
</dbReference>
<evidence type="ECO:0000313" key="4">
    <source>
        <dbReference type="Proteomes" id="UP001230005"/>
    </source>
</evidence>
<dbReference type="Pfam" id="PF01381">
    <property type="entry name" value="HTH_3"/>
    <property type="match status" value="1"/>
</dbReference>
<sequence>MIGNRLKALRLKKQLTQDELSYGIISPSYISQFENDKKAIPRYIAKDLAKKLDVSVDYLIGEDLQKEVSELKIKFVELFNLINEKKYTTFEQELDNLKKEHNESMNHPDIRTHVILCYLFIEFKKKNFNTTKQMISELKDDDIPIEGYPLMILYRVKGGIEYSKYNYERSLEYFKKSIDIAIAKKCKEHLGNIYRSVGTCYALMRSYYKAVNSFNLALKCYQKTANIQGQVSTHINLGNSLSDIFEEEEALEQYHNALSLVKFLNDPHLEAKLEFNISLVNFKLGNAEPLRHLNKAINLYKETDDRNGLFRAELLRCKINLSIDDLNEVRNSLFSMLYKVNEINNPNILADYYRTFGDYFYANEYIKEYESYYKKSIEYYKKANRLKDVSKAYLHLAKKTKDDSFYKYSAIYANKMGGVI</sequence>
<dbReference type="Gene3D" id="1.25.40.10">
    <property type="entry name" value="Tetratricopeptide repeat domain"/>
    <property type="match status" value="1"/>
</dbReference>
<dbReference type="InterPro" id="IPR010982">
    <property type="entry name" value="Lambda_DNA-bd_dom_sf"/>
</dbReference>
<dbReference type="EMBL" id="JAUSUG010000011">
    <property type="protein sequence ID" value="MDQ0255575.1"/>
    <property type="molecule type" value="Genomic_DNA"/>
</dbReference>
<proteinExistence type="predicted"/>
<evidence type="ECO:0000313" key="3">
    <source>
        <dbReference type="EMBL" id="MDQ0255575.1"/>
    </source>
</evidence>
<keyword evidence="1" id="KW-0175">Coiled coil</keyword>
<feature type="coiled-coil region" evidence="1">
    <location>
        <begin position="80"/>
        <end position="107"/>
    </location>
</feature>
<dbReference type="InterPro" id="IPR019734">
    <property type="entry name" value="TPR_rpt"/>
</dbReference>
<dbReference type="Proteomes" id="UP001230005">
    <property type="component" value="Unassembled WGS sequence"/>
</dbReference>
<dbReference type="SUPFAM" id="SSF48452">
    <property type="entry name" value="TPR-like"/>
    <property type="match status" value="1"/>
</dbReference>
<dbReference type="InterPro" id="IPR011990">
    <property type="entry name" value="TPR-like_helical_dom_sf"/>
</dbReference>
<reference evidence="3 4" key="1">
    <citation type="submission" date="2023-07" db="EMBL/GenBank/DDBJ databases">
        <title>Genomic Encyclopedia of Type Strains, Phase IV (KMG-IV): sequencing the most valuable type-strain genomes for metagenomic binning, comparative biology and taxonomic classification.</title>
        <authorList>
            <person name="Goeker M."/>
        </authorList>
    </citation>
    <scope>NUCLEOTIDE SEQUENCE [LARGE SCALE GENOMIC DNA]</scope>
    <source>
        <strain evidence="3 4">DSM 9768</strain>
    </source>
</reference>
<dbReference type="PANTHER" id="PTHR10098">
    <property type="entry name" value="RAPSYN-RELATED"/>
    <property type="match status" value="1"/>
</dbReference>
<accession>A0ABT9ZXB4</accession>
<protein>
    <submittedName>
        <fullName evidence="3">Transcriptional regulator with XRE-family HTH domain</fullName>
    </submittedName>
</protein>
<comment type="caution">
    <text evidence="3">The sequence shown here is derived from an EMBL/GenBank/DDBJ whole genome shotgun (WGS) entry which is preliminary data.</text>
</comment>
<feature type="domain" description="HTH cro/C1-type" evidence="2">
    <location>
        <begin position="6"/>
        <end position="59"/>
    </location>
</feature>
<evidence type="ECO:0000259" key="2">
    <source>
        <dbReference type="PROSITE" id="PS50943"/>
    </source>
</evidence>
<organism evidence="3 4">
    <name type="scientific">Evansella vedderi</name>
    <dbReference type="NCBI Taxonomy" id="38282"/>
    <lineage>
        <taxon>Bacteria</taxon>
        <taxon>Bacillati</taxon>
        <taxon>Bacillota</taxon>
        <taxon>Bacilli</taxon>
        <taxon>Bacillales</taxon>
        <taxon>Bacillaceae</taxon>
        <taxon>Evansella</taxon>
    </lineage>
</organism>
<dbReference type="InterPro" id="IPR001387">
    <property type="entry name" value="Cro/C1-type_HTH"/>
</dbReference>
<evidence type="ECO:0000256" key="1">
    <source>
        <dbReference type="SAM" id="Coils"/>
    </source>
</evidence>
<dbReference type="CDD" id="cd00093">
    <property type="entry name" value="HTH_XRE"/>
    <property type="match status" value="1"/>
</dbReference>
<dbReference type="SMART" id="SM00530">
    <property type="entry name" value="HTH_XRE"/>
    <property type="match status" value="1"/>
</dbReference>
<dbReference type="PROSITE" id="PS50943">
    <property type="entry name" value="HTH_CROC1"/>
    <property type="match status" value="1"/>
</dbReference>
<dbReference type="Gene3D" id="1.10.260.40">
    <property type="entry name" value="lambda repressor-like DNA-binding domains"/>
    <property type="match status" value="1"/>
</dbReference>
<name>A0ABT9ZXB4_9BACI</name>
<dbReference type="RefSeq" id="WP_307326553.1">
    <property type="nucleotide sequence ID" value="NZ_JAUSUG010000011.1"/>
</dbReference>
<keyword evidence="4" id="KW-1185">Reference proteome</keyword>
<dbReference type="PANTHER" id="PTHR10098:SF108">
    <property type="entry name" value="TETRATRICOPEPTIDE REPEAT PROTEIN 28"/>
    <property type="match status" value="1"/>
</dbReference>
<dbReference type="SMART" id="SM00028">
    <property type="entry name" value="TPR"/>
    <property type="match status" value="3"/>
</dbReference>